<evidence type="ECO:0000256" key="2">
    <source>
        <dbReference type="ARBA" id="ARBA00023157"/>
    </source>
</evidence>
<dbReference type="Proteomes" id="UP000276776">
    <property type="component" value="Unassembled WGS sequence"/>
</dbReference>
<dbReference type="Pfam" id="PF00090">
    <property type="entry name" value="TSP_1"/>
    <property type="match status" value="9"/>
</dbReference>
<organism evidence="6">
    <name type="scientific">Thelazia callipaeda</name>
    <name type="common">Oriental eyeworm</name>
    <name type="synonym">Parasitic nematode</name>
    <dbReference type="NCBI Taxonomy" id="103827"/>
    <lineage>
        <taxon>Eukaryota</taxon>
        <taxon>Metazoa</taxon>
        <taxon>Ecdysozoa</taxon>
        <taxon>Nematoda</taxon>
        <taxon>Chromadorea</taxon>
        <taxon>Rhabditida</taxon>
        <taxon>Spirurina</taxon>
        <taxon>Spiruromorpha</taxon>
        <taxon>Thelazioidea</taxon>
        <taxon>Thelaziidae</taxon>
        <taxon>Thelazia</taxon>
    </lineage>
</organism>
<evidence type="ECO:0000256" key="1">
    <source>
        <dbReference type="ARBA" id="ARBA00022737"/>
    </source>
</evidence>
<dbReference type="PROSITE" id="PS50092">
    <property type="entry name" value="TSP1"/>
    <property type="match status" value="9"/>
</dbReference>
<proteinExistence type="predicted"/>
<sequence length="1044" mass="117037">MVNGTAKEVCTRVFHTIQNSSFFQRIELPTPVRCVESCIDNIEYCKAALFISDEGKSKGLCQLYSENSQSNKVSIISNNRHSPTSTVFEILDKCSITNKVDTSSNNFLEDISLELKQKLESWSDQEFSSYPGIAMSSFSNEHLARRMPSGDDRKERQTLEEKNNFDILTRNEYNKWTKYAEVRRDTTSETSNNFNNVLFSRANNEALAQNVHGNKVSSEYAKFNLPISPQNRDVYSSNVPKYDDYTSTYFTDYTFPKNGVPLPDPIQPVSIIRGRQEFQYNKGCQGANCYAPSLAYLKQSSLGQPCMTYSSNPCISSRIHSCLSVSELLCPPVQTQSYYLPSKTTIPERFYNSQSSTNDFISTSGRQEFNLINPTSTPKQPSKEKKISSWSEWSLATSCSVTCGNGIRKLTRFCSASEQCLGGSVKEEPCNSGQCPQWGSWSSWSECSQDCGGGEQSRSRTCSINQQCVGPSKISQACNVEKCVEWSAWSDWETCSVTCGIGQQVRRRIFFGQCVSGSACIGKPLENKMCRQAACPSWSVWGEWSECNASCGGGQQVAHLTIFAIMSQVHRTRTCYSKTECLGDSEDYKPCGGHSCPKWTDWSTWTECSETCGRNGSKLRTRSCLKDNLISTDCKGAAQDQMACMDLPDCPSWTLWSSWSSCSVTCGHGQEIRQRSCFPVNAQCIGANQEFRFCQDSVCPYWNEWSAWSDCSVTCGIGTCERVRKCVINDDSDRSEKKEDNYYSLGALQSKVPIKSVKRAIISSHNINNLTFAHSIYGNVSTSRMYTGDRSNLVIRSARDVNSCDGDATQKKECDAGPCCKLSQWTEWTRCSASCGGGTRERHRTCSYQNELQSYELSRSNYYSEALLKAETPLKVSGDSNRIKYVGRSSNEKRNIWRPFATSLRPVVSAVHFTPIQRLRRQSRNLVELSSLEEDISIPSTDEYICGCNGKLHEKMKCAEISCPEQVATSTCMWSAWSEWCRCMGSCTQGVKLRSRYCIDGIPENGDVLADSYSRATTSRCYCYGSITDKESCTPQANYLLFDK</sequence>
<dbReference type="Gene3D" id="2.20.100.10">
    <property type="entry name" value="Thrombospondin type-1 (TSP1) repeat"/>
    <property type="match status" value="9"/>
</dbReference>
<dbReference type="EMBL" id="UYYF01004265">
    <property type="protein sequence ID" value="VDN00733.1"/>
    <property type="molecule type" value="Genomic_DNA"/>
</dbReference>
<keyword evidence="2" id="KW-1015">Disulfide bond</keyword>
<dbReference type="InterPro" id="IPR003609">
    <property type="entry name" value="Pan_app"/>
</dbReference>
<reference evidence="6" key="1">
    <citation type="submission" date="2016-04" db="UniProtKB">
        <authorList>
            <consortium name="WormBaseParasite"/>
        </authorList>
    </citation>
    <scope>IDENTIFICATION</scope>
</reference>
<accession>A0A158RB75</accession>
<dbReference type="OrthoDB" id="6273859at2759"/>
<reference evidence="4 5" key="2">
    <citation type="submission" date="2018-11" db="EMBL/GenBank/DDBJ databases">
        <authorList>
            <consortium name="Pathogen Informatics"/>
        </authorList>
    </citation>
    <scope>NUCLEOTIDE SEQUENCE [LARGE SCALE GENOMIC DNA]</scope>
</reference>
<keyword evidence="1" id="KW-0677">Repeat</keyword>
<gene>
    <name evidence="4" type="ORF">TCLT_LOCUS3739</name>
</gene>
<dbReference type="AlphaFoldDB" id="A0A158RB75"/>
<dbReference type="STRING" id="103827.A0A158RB75"/>
<evidence type="ECO:0000259" key="3">
    <source>
        <dbReference type="PROSITE" id="PS50948"/>
    </source>
</evidence>
<dbReference type="PANTHER" id="PTHR22906">
    <property type="entry name" value="PROPERDIN"/>
    <property type="match status" value="1"/>
</dbReference>
<dbReference type="SUPFAM" id="SSF82895">
    <property type="entry name" value="TSP-1 type 1 repeat"/>
    <property type="match status" value="9"/>
</dbReference>
<dbReference type="InterPro" id="IPR052065">
    <property type="entry name" value="Compl_asym_regulator"/>
</dbReference>
<dbReference type="PANTHER" id="PTHR22906:SF21">
    <property type="entry name" value="SEMA DOMAIN-CONTAINING PROTEIN"/>
    <property type="match status" value="1"/>
</dbReference>
<name>A0A158RB75_THECL</name>
<evidence type="ECO:0000313" key="5">
    <source>
        <dbReference type="Proteomes" id="UP000276776"/>
    </source>
</evidence>
<dbReference type="WBParaSite" id="TCLT_0000375001-mRNA-1">
    <property type="protein sequence ID" value="TCLT_0000375001-mRNA-1"/>
    <property type="gene ID" value="TCLT_0000375001"/>
</dbReference>
<dbReference type="InterPro" id="IPR000884">
    <property type="entry name" value="TSP1_rpt"/>
</dbReference>
<dbReference type="InterPro" id="IPR036383">
    <property type="entry name" value="TSP1_rpt_sf"/>
</dbReference>
<dbReference type="SMART" id="SM00209">
    <property type="entry name" value="TSP1"/>
    <property type="match status" value="9"/>
</dbReference>
<protein>
    <submittedName>
        <fullName evidence="6">Apple domain-containing protein</fullName>
    </submittedName>
</protein>
<dbReference type="OMA" id="AKEHEVC"/>
<feature type="domain" description="Apple" evidence="3">
    <location>
        <begin position="10"/>
        <end position="94"/>
    </location>
</feature>
<dbReference type="PROSITE" id="PS50948">
    <property type="entry name" value="PAN"/>
    <property type="match status" value="1"/>
</dbReference>
<evidence type="ECO:0000313" key="6">
    <source>
        <dbReference type="WBParaSite" id="TCLT_0000375001-mRNA-1"/>
    </source>
</evidence>
<evidence type="ECO:0000313" key="4">
    <source>
        <dbReference type="EMBL" id="VDN00733.1"/>
    </source>
</evidence>
<keyword evidence="5" id="KW-1185">Reference proteome</keyword>